<dbReference type="AlphaFoldDB" id="T1A803"/>
<organism evidence="1">
    <name type="scientific">mine drainage metagenome</name>
    <dbReference type="NCBI Taxonomy" id="410659"/>
    <lineage>
        <taxon>unclassified sequences</taxon>
        <taxon>metagenomes</taxon>
        <taxon>ecological metagenomes</taxon>
    </lineage>
</organism>
<sequence>MSTLLETAETIEAMPDAAFATDSTTVRSTLLHAGEFIMERWLQAQGLQPTDEQHEGFRLLALQRQAACADATFNACRESCRELVYQCNVADAANDTHERAQHLRLAASVTKHLALFIDGKLENKALGEFCCSSRPLRAQDAETARRDVSDRGTHD</sequence>
<protein>
    <submittedName>
        <fullName evidence="1">Uncharacterized protein</fullName>
    </submittedName>
</protein>
<reference evidence="1" key="1">
    <citation type="submission" date="2013-08" db="EMBL/GenBank/DDBJ databases">
        <authorList>
            <person name="Mendez C."/>
            <person name="Richter M."/>
            <person name="Ferrer M."/>
            <person name="Sanchez J."/>
        </authorList>
    </citation>
    <scope>NUCLEOTIDE SEQUENCE</scope>
</reference>
<name>T1A803_9ZZZZ</name>
<comment type="caution">
    <text evidence="1">The sequence shown here is derived from an EMBL/GenBank/DDBJ whole genome shotgun (WGS) entry which is preliminary data.</text>
</comment>
<gene>
    <name evidence="1" type="ORF">B2A_05098</name>
</gene>
<accession>T1A803</accession>
<evidence type="ECO:0000313" key="1">
    <source>
        <dbReference type="EMBL" id="EQD56801.1"/>
    </source>
</evidence>
<reference evidence="1" key="2">
    <citation type="journal article" date="2014" name="ISME J.">
        <title>Microbial stratification in low pH oxic and suboxic macroscopic growths along an acid mine drainage.</title>
        <authorList>
            <person name="Mendez-Garcia C."/>
            <person name="Mesa V."/>
            <person name="Sprenger R.R."/>
            <person name="Richter M."/>
            <person name="Diez M.S."/>
            <person name="Solano J."/>
            <person name="Bargiela R."/>
            <person name="Golyshina O.V."/>
            <person name="Manteca A."/>
            <person name="Ramos J.L."/>
            <person name="Gallego J.R."/>
            <person name="Llorente I."/>
            <person name="Martins Dos Santos V.A."/>
            <person name="Jensen O.N."/>
            <person name="Pelaez A.I."/>
            <person name="Sanchez J."/>
            <person name="Ferrer M."/>
        </authorList>
    </citation>
    <scope>NUCLEOTIDE SEQUENCE</scope>
</reference>
<dbReference type="EMBL" id="AUZZ01003501">
    <property type="protein sequence ID" value="EQD56801.1"/>
    <property type="molecule type" value="Genomic_DNA"/>
</dbReference>
<proteinExistence type="predicted"/>